<proteinExistence type="predicted"/>
<sequence>MKCIDEPSKRDEIDLNAGSNDPCLMIRHGSIDHDPLPDEDDKLCGVRFMPGKAGRSLSSTLSRFEQGWKFLK</sequence>
<dbReference type="EMBL" id="BGPR01258244">
    <property type="protein sequence ID" value="GBM63587.1"/>
    <property type="molecule type" value="Genomic_DNA"/>
</dbReference>
<dbReference type="AlphaFoldDB" id="A0A4Y2HE54"/>
<accession>A0A4Y2HE54</accession>
<evidence type="ECO:0000313" key="2">
    <source>
        <dbReference type="EMBL" id="GBM63617.1"/>
    </source>
</evidence>
<dbReference type="Proteomes" id="UP000499080">
    <property type="component" value="Unassembled WGS sequence"/>
</dbReference>
<keyword evidence="3" id="KW-1185">Reference proteome</keyword>
<evidence type="ECO:0000313" key="3">
    <source>
        <dbReference type="Proteomes" id="UP000499080"/>
    </source>
</evidence>
<dbReference type="EMBL" id="BGPR01258252">
    <property type="protein sequence ID" value="GBM63617.1"/>
    <property type="molecule type" value="Genomic_DNA"/>
</dbReference>
<reference evidence="1 3" key="1">
    <citation type="journal article" date="2019" name="Sci. Rep.">
        <title>Orb-weaving spider Araneus ventricosus genome elucidates the spidroin gene catalogue.</title>
        <authorList>
            <person name="Kono N."/>
            <person name="Nakamura H."/>
            <person name="Ohtoshi R."/>
            <person name="Moran D.A.P."/>
            <person name="Shinohara A."/>
            <person name="Yoshida Y."/>
            <person name="Fujiwara M."/>
            <person name="Mori M."/>
            <person name="Tomita M."/>
            <person name="Arakawa K."/>
        </authorList>
    </citation>
    <scope>NUCLEOTIDE SEQUENCE [LARGE SCALE GENOMIC DNA]</scope>
</reference>
<gene>
    <name evidence="2" type="ORF">AVEN_234696_1</name>
    <name evidence="1" type="ORF">AVEN_99044_1</name>
</gene>
<evidence type="ECO:0000313" key="1">
    <source>
        <dbReference type="EMBL" id="GBM63587.1"/>
    </source>
</evidence>
<protein>
    <submittedName>
        <fullName evidence="1">Uncharacterized protein</fullName>
    </submittedName>
</protein>
<comment type="caution">
    <text evidence="1">The sequence shown here is derived from an EMBL/GenBank/DDBJ whole genome shotgun (WGS) entry which is preliminary data.</text>
</comment>
<name>A0A4Y2HE54_ARAVE</name>
<organism evidence="1 3">
    <name type="scientific">Araneus ventricosus</name>
    <name type="common">Orbweaver spider</name>
    <name type="synonym">Epeira ventricosa</name>
    <dbReference type="NCBI Taxonomy" id="182803"/>
    <lineage>
        <taxon>Eukaryota</taxon>
        <taxon>Metazoa</taxon>
        <taxon>Ecdysozoa</taxon>
        <taxon>Arthropoda</taxon>
        <taxon>Chelicerata</taxon>
        <taxon>Arachnida</taxon>
        <taxon>Araneae</taxon>
        <taxon>Araneomorphae</taxon>
        <taxon>Entelegynae</taxon>
        <taxon>Araneoidea</taxon>
        <taxon>Araneidae</taxon>
        <taxon>Araneus</taxon>
    </lineage>
</organism>